<gene>
    <name evidence="1" type="ORF">DPMN_021710</name>
</gene>
<comment type="caution">
    <text evidence="1">The sequence shown here is derived from an EMBL/GenBank/DDBJ whole genome shotgun (WGS) entry which is preliminary data.</text>
</comment>
<evidence type="ECO:0000313" key="1">
    <source>
        <dbReference type="EMBL" id="KAH3897522.1"/>
    </source>
</evidence>
<protein>
    <submittedName>
        <fullName evidence="1">Uncharacterized protein</fullName>
    </submittedName>
</protein>
<dbReference type="AlphaFoldDB" id="A0A9D4NPL5"/>
<proteinExistence type="predicted"/>
<accession>A0A9D4NPL5</accession>
<sequence length="52" mass="6318">MDETIYPFLEQIKELQNMLFGNERCPKKFEVINGQMEQLHQDFFEFQTECEA</sequence>
<keyword evidence="2" id="KW-1185">Reference proteome</keyword>
<reference evidence="1" key="1">
    <citation type="journal article" date="2019" name="bioRxiv">
        <title>The Genome of the Zebra Mussel, Dreissena polymorpha: A Resource for Invasive Species Research.</title>
        <authorList>
            <person name="McCartney M.A."/>
            <person name="Auch B."/>
            <person name="Kono T."/>
            <person name="Mallez S."/>
            <person name="Zhang Y."/>
            <person name="Obille A."/>
            <person name="Becker A."/>
            <person name="Abrahante J.E."/>
            <person name="Garbe J."/>
            <person name="Badalamenti J.P."/>
            <person name="Herman A."/>
            <person name="Mangelson H."/>
            <person name="Liachko I."/>
            <person name="Sullivan S."/>
            <person name="Sone E.D."/>
            <person name="Koren S."/>
            <person name="Silverstein K.A.T."/>
            <person name="Beckman K.B."/>
            <person name="Gohl D.M."/>
        </authorList>
    </citation>
    <scope>NUCLEOTIDE SEQUENCE</scope>
    <source>
        <strain evidence="1">Duluth1</strain>
        <tissue evidence="1">Whole animal</tissue>
    </source>
</reference>
<dbReference type="EMBL" id="JAIWYP010000001">
    <property type="protein sequence ID" value="KAH3897522.1"/>
    <property type="molecule type" value="Genomic_DNA"/>
</dbReference>
<dbReference type="Proteomes" id="UP000828390">
    <property type="component" value="Unassembled WGS sequence"/>
</dbReference>
<reference evidence="1" key="2">
    <citation type="submission" date="2020-11" db="EMBL/GenBank/DDBJ databases">
        <authorList>
            <person name="McCartney M.A."/>
            <person name="Auch B."/>
            <person name="Kono T."/>
            <person name="Mallez S."/>
            <person name="Becker A."/>
            <person name="Gohl D.M."/>
            <person name="Silverstein K.A.T."/>
            <person name="Koren S."/>
            <person name="Bechman K.B."/>
            <person name="Herman A."/>
            <person name="Abrahante J.E."/>
            <person name="Garbe J."/>
        </authorList>
    </citation>
    <scope>NUCLEOTIDE SEQUENCE</scope>
    <source>
        <strain evidence="1">Duluth1</strain>
        <tissue evidence="1">Whole animal</tissue>
    </source>
</reference>
<organism evidence="1 2">
    <name type="scientific">Dreissena polymorpha</name>
    <name type="common">Zebra mussel</name>
    <name type="synonym">Mytilus polymorpha</name>
    <dbReference type="NCBI Taxonomy" id="45954"/>
    <lineage>
        <taxon>Eukaryota</taxon>
        <taxon>Metazoa</taxon>
        <taxon>Spiralia</taxon>
        <taxon>Lophotrochozoa</taxon>
        <taxon>Mollusca</taxon>
        <taxon>Bivalvia</taxon>
        <taxon>Autobranchia</taxon>
        <taxon>Heteroconchia</taxon>
        <taxon>Euheterodonta</taxon>
        <taxon>Imparidentia</taxon>
        <taxon>Neoheterodontei</taxon>
        <taxon>Myida</taxon>
        <taxon>Dreissenoidea</taxon>
        <taxon>Dreissenidae</taxon>
        <taxon>Dreissena</taxon>
    </lineage>
</organism>
<evidence type="ECO:0000313" key="2">
    <source>
        <dbReference type="Proteomes" id="UP000828390"/>
    </source>
</evidence>
<name>A0A9D4NPL5_DREPO</name>